<dbReference type="InterPro" id="IPR007694">
    <property type="entry name" value="DNA_helicase_DnaB-like_C"/>
</dbReference>
<evidence type="ECO:0000256" key="1">
    <source>
        <dbReference type="SAM" id="MobiDB-lite"/>
    </source>
</evidence>
<dbReference type="PANTHER" id="PTHR30153">
    <property type="entry name" value="REPLICATIVE DNA HELICASE DNAB"/>
    <property type="match status" value="1"/>
</dbReference>
<dbReference type="InterPro" id="IPR027417">
    <property type="entry name" value="P-loop_NTPase"/>
</dbReference>
<dbReference type="Gene3D" id="3.40.50.300">
    <property type="entry name" value="P-loop containing nucleotide triphosphate hydrolases"/>
    <property type="match status" value="1"/>
</dbReference>
<keyword evidence="3" id="KW-0067">ATP-binding</keyword>
<name>A0A8S5QQU7_9CAUD</name>
<organism evidence="3">
    <name type="scientific">Myoviridae sp. ctgXL3</name>
    <dbReference type="NCBI Taxonomy" id="2826681"/>
    <lineage>
        <taxon>Viruses</taxon>
        <taxon>Duplodnaviria</taxon>
        <taxon>Heunggongvirae</taxon>
        <taxon>Uroviricota</taxon>
        <taxon>Caudoviricetes</taxon>
    </lineage>
</organism>
<proteinExistence type="predicted"/>
<keyword evidence="3" id="KW-0378">Hydrolase</keyword>
<feature type="domain" description="SF4 helicase" evidence="2">
    <location>
        <begin position="167"/>
        <end position="426"/>
    </location>
</feature>
<dbReference type="GO" id="GO:0005524">
    <property type="term" value="F:ATP binding"/>
    <property type="evidence" value="ECO:0007669"/>
    <property type="project" value="InterPro"/>
</dbReference>
<sequence>MSDKNLDKLNVERGLISKLIETRDIETITTLDIDTRFFTGEHRRVFSYITKFVLENGEVPTPRVVKKNFPNYIIERYYNDDRGEKIYGTAEPLDYWCSEIRRKLKHNTLAEMIEKAGETLGEFDTEEAYSQIKKAISYVDSEVEITKSVDITDGTDKRKELYEKKKLNHGIVGLETGILPLDRILRGLPDETLTMIIATTGVGKTFMQVLIGAYLALEGYKVQHFITEMSDGLMRDRYEMMLYSMTVGHISYKQFKEGKLPFKQEKSYYEFLDEILPDITPVILTPAKGVLAMRADIEKEKPDLVMIDGVYLMQDDQGAKDDWLRVAHITRDLKTASKDLHLPFLGNTQASQATSKKTGPGLDSIMYTQAIGQDCDNIIALWRDEVMYNEKEMGVKVLKQREGEQGQFIMTWDFDTMTFKPIYSVDQDGNSNPEEDEDAEDALLD</sequence>
<dbReference type="GO" id="GO:0006260">
    <property type="term" value="P:DNA replication"/>
    <property type="evidence" value="ECO:0007669"/>
    <property type="project" value="InterPro"/>
</dbReference>
<dbReference type="Pfam" id="PF03796">
    <property type="entry name" value="DnaB_C"/>
    <property type="match status" value="1"/>
</dbReference>
<dbReference type="PROSITE" id="PS51199">
    <property type="entry name" value="SF4_HELICASE"/>
    <property type="match status" value="1"/>
</dbReference>
<dbReference type="GO" id="GO:0003678">
    <property type="term" value="F:DNA helicase activity"/>
    <property type="evidence" value="ECO:0007669"/>
    <property type="project" value="InterPro"/>
</dbReference>
<evidence type="ECO:0000259" key="2">
    <source>
        <dbReference type="PROSITE" id="PS51199"/>
    </source>
</evidence>
<evidence type="ECO:0000313" key="3">
    <source>
        <dbReference type="EMBL" id="DAE21448.1"/>
    </source>
</evidence>
<protein>
    <submittedName>
        <fullName evidence="3">Replicative helicase</fullName>
    </submittedName>
</protein>
<dbReference type="EMBL" id="BK015712">
    <property type="protein sequence ID" value="DAE21448.1"/>
    <property type="molecule type" value="Genomic_DNA"/>
</dbReference>
<feature type="compositionally biased region" description="Acidic residues" evidence="1">
    <location>
        <begin position="433"/>
        <end position="445"/>
    </location>
</feature>
<dbReference type="SUPFAM" id="SSF52540">
    <property type="entry name" value="P-loop containing nucleoside triphosphate hydrolases"/>
    <property type="match status" value="1"/>
</dbReference>
<reference evidence="3" key="1">
    <citation type="journal article" date="2021" name="Proc. Natl. Acad. Sci. U.S.A.">
        <title>A Catalog of Tens of Thousands of Viruses from Human Metagenomes Reveals Hidden Associations with Chronic Diseases.</title>
        <authorList>
            <person name="Tisza M.J."/>
            <person name="Buck C.B."/>
        </authorList>
    </citation>
    <scope>NUCLEOTIDE SEQUENCE</scope>
    <source>
        <strain evidence="3">CtgXL3</strain>
    </source>
</reference>
<keyword evidence="3" id="KW-0347">Helicase</keyword>
<dbReference type="PANTHER" id="PTHR30153:SF2">
    <property type="entry name" value="REPLICATIVE DNA HELICASE"/>
    <property type="match status" value="1"/>
</dbReference>
<accession>A0A8S5QQU7</accession>
<keyword evidence="3" id="KW-0547">Nucleotide-binding</keyword>
<feature type="region of interest" description="Disordered" evidence="1">
    <location>
        <begin position="423"/>
        <end position="445"/>
    </location>
</feature>